<dbReference type="Pfam" id="PF00293">
    <property type="entry name" value="NUDIX"/>
    <property type="match status" value="1"/>
</dbReference>
<evidence type="ECO:0000313" key="4">
    <source>
        <dbReference type="Proteomes" id="UP000011765"/>
    </source>
</evidence>
<dbReference type="InterPro" id="IPR015797">
    <property type="entry name" value="NUDIX_hydrolase-like_dom_sf"/>
</dbReference>
<dbReference type="AlphaFoldDB" id="M1E8C5"/>
<dbReference type="InterPro" id="IPR020476">
    <property type="entry name" value="Nudix_hydrolase"/>
</dbReference>
<name>M1E8C5_9BACT</name>
<evidence type="ECO:0000256" key="1">
    <source>
        <dbReference type="ARBA" id="ARBA00022801"/>
    </source>
</evidence>
<dbReference type="KEGG" id="tnr:Thena_1236"/>
<dbReference type="PANTHER" id="PTHR43736">
    <property type="entry name" value="ADP-RIBOSE PYROPHOSPHATASE"/>
    <property type="match status" value="1"/>
</dbReference>
<accession>M1E8C5</accession>
<reference evidence="3 4" key="1">
    <citation type="submission" date="2011-04" db="EMBL/GenBank/DDBJ databases">
        <title>The complete genome of Thermodesulfobium narugense DSM 14796.</title>
        <authorList>
            <consortium name="US DOE Joint Genome Institute (JGI-PGF)"/>
            <person name="Lucas S."/>
            <person name="Han J."/>
            <person name="Lapidus A."/>
            <person name="Bruce D."/>
            <person name="Goodwin L."/>
            <person name="Pitluck S."/>
            <person name="Peters L."/>
            <person name="Kyrpides N."/>
            <person name="Mavromatis K."/>
            <person name="Pagani I."/>
            <person name="Ivanova N."/>
            <person name="Ovchinnikova G."/>
            <person name="Zhang X."/>
            <person name="Saunders L."/>
            <person name="Detter J.C."/>
            <person name="Tapia R."/>
            <person name="Han C."/>
            <person name="Land M."/>
            <person name="Hauser L."/>
            <person name="Markowitz V."/>
            <person name="Cheng J.-F."/>
            <person name="Hugenholtz P."/>
            <person name="Woyke T."/>
            <person name="Wu D."/>
            <person name="Spring S."/>
            <person name="Schroeder M."/>
            <person name="Brambilla E."/>
            <person name="Klenk H.-P."/>
            <person name="Eisen J.A."/>
        </authorList>
    </citation>
    <scope>NUCLEOTIDE SEQUENCE [LARGE SCALE GENOMIC DNA]</scope>
    <source>
        <strain evidence="3 4">DSM 14796</strain>
    </source>
</reference>
<evidence type="ECO:0000313" key="3">
    <source>
        <dbReference type="EMBL" id="AEE14855.1"/>
    </source>
</evidence>
<dbReference type="CDD" id="cd04673">
    <property type="entry name" value="NUDIX_ADPRase"/>
    <property type="match status" value="1"/>
</dbReference>
<dbReference type="OrthoDB" id="9810648at2"/>
<dbReference type="EMBL" id="CP002690">
    <property type="protein sequence ID" value="AEE14855.1"/>
    <property type="molecule type" value="Genomic_DNA"/>
</dbReference>
<keyword evidence="1 3" id="KW-0378">Hydrolase</keyword>
<dbReference type="eggNOG" id="COG1051">
    <property type="taxonomic scope" value="Bacteria"/>
</dbReference>
<dbReference type="HOGENOM" id="CLU_037162_20_2_9"/>
<protein>
    <submittedName>
        <fullName evidence="3">NUDIX hydrolase</fullName>
    </submittedName>
</protein>
<dbReference type="InterPro" id="IPR000086">
    <property type="entry name" value="NUDIX_hydrolase_dom"/>
</dbReference>
<dbReference type="PROSITE" id="PS51462">
    <property type="entry name" value="NUDIX"/>
    <property type="match status" value="1"/>
</dbReference>
<dbReference type="GO" id="GO:0016787">
    <property type="term" value="F:hydrolase activity"/>
    <property type="evidence" value="ECO:0007669"/>
    <property type="project" value="UniProtKB-KW"/>
</dbReference>
<evidence type="ECO:0000259" key="2">
    <source>
        <dbReference type="PROSITE" id="PS51462"/>
    </source>
</evidence>
<dbReference type="STRING" id="747365.Thena_1236"/>
<dbReference type="PANTHER" id="PTHR43736:SF1">
    <property type="entry name" value="DIHYDRONEOPTERIN TRIPHOSPHATE DIPHOSPHATASE"/>
    <property type="match status" value="1"/>
</dbReference>
<organism evidence="3 4">
    <name type="scientific">Thermodesulfobium narugense DSM 14796</name>
    <dbReference type="NCBI Taxonomy" id="747365"/>
    <lineage>
        <taxon>Bacteria</taxon>
        <taxon>Pseudomonadati</taxon>
        <taxon>Thermodesulfobiota</taxon>
        <taxon>Thermodesulfobiia</taxon>
        <taxon>Thermodesulfobiales</taxon>
        <taxon>Thermodesulfobiaceae</taxon>
        <taxon>Thermodesulfobium</taxon>
    </lineage>
</organism>
<dbReference type="SUPFAM" id="SSF55811">
    <property type="entry name" value="Nudix"/>
    <property type="match status" value="1"/>
</dbReference>
<dbReference type="PRINTS" id="PR00502">
    <property type="entry name" value="NUDIXFAMILY"/>
</dbReference>
<gene>
    <name evidence="3" type="ORF">Thena_1236</name>
</gene>
<dbReference type="Gene3D" id="3.90.79.10">
    <property type="entry name" value="Nucleoside Triphosphate Pyrophosphohydrolase"/>
    <property type="match status" value="1"/>
</dbReference>
<dbReference type="Proteomes" id="UP000011765">
    <property type="component" value="Chromosome"/>
</dbReference>
<dbReference type="RefSeq" id="WP_013756576.1">
    <property type="nucleotide sequence ID" value="NC_015499.1"/>
</dbReference>
<sequence>MDRRKYPFPILAVSGLLIRDNKILLVKRKSPPSIGRWSLPGGVVEKGEKLNDAIKREFFEETSLSVEVVKLLTVYEKIDLQEDKIGYHYVILLFLLSLKGGSLKANDDAQEACFFSKNEILKLNLTDGLIDVLNSALEKI</sequence>
<feature type="domain" description="Nudix hydrolase" evidence="2">
    <location>
        <begin position="8"/>
        <end position="138"/>
    </location>
</feature>
<proteinExistence type="predicted"/>
<keyword evidence="4" id="KW-1185">Reference proteome</keyword>